<sequence length="52" mass="5626">MVQGNQNRHRDELPEIEENGDGFAGPDATAASGRARLGLRSHKREGLSCLHA</sequence>
<feature type="region of interest" description="Disordered" evidence="1">
    <location>
        <begin position="1"/>
        <end position="52"/>
    </location>
</feature>
<evidence type="ECO:0000313" key="2">
    <source>
        <dbReference type="EMBL" id="EXJ15437.1"/>
    </source>
</evidence>
<protein>
    <submittedName>
        <fullName evidence="2">Uncharacterized protein</fullName>
    </submittedName>
</protein>
<dbReference type="EMBL" id="AONC01000026">
    <property type="protein sequence ID" value="EXJ15437.1"/>
    <property type="molecule type" value="Genomic_DNA"/>
</dbReference>
<name>W9VHB7_9GAMM</name>
<gene>
    <name evidence="2" type="ORF">D779_1401</name>
</gene>
<accession>W9VHB7</accession>
<reference evidence="2 3" key="1">
    <citation type="submission" date="2012-11" db="EMBL/GenBank/DDBJ databases">
        <title>Genome assembly of Thiorhodococcus sp. AK35.</title>
        <authorList>
            <person name="Nupur N."/>
            <person name="Khatri I."/>
            <person name="Subramanian S."/>
            <person name="Pinnaka A."/>
        </authorList>
    </citation>
    <scope>NUCLEOTIDE SEQUENCE [LARGE SCALE GENOMIC DNA]</scope>
    <source>
        <strain evidence="2 3">AK35</strain>
    </source>
</reference>
<dbReference type="Proteomes" id="UP000019460">
    <property type="component" value="Unassembled WGS sequence"/>
</dbReference>
<evidence type="ECO:0000256" key="1">
    <source>
        <dbReference type="SAM" id="MobiDB-lite"/>
    </source>
</evidence>
<comment type="caution">
    <text evidence="2">The sequence shown here is derived from an EMBL/GenBank/DDBJ whole genome shotgun (WGS) entry which is preliminary data.</text>
</comment>
<organism evidence="2 3">
    <name type="scientific">Imhoffiella purpurea</name>
    <dbReference type="NCBI Taxonomy" id="1249627"/>
    <lineage>
        <taxon>Bacteria</taxon>
        <taxon>Pseudomonadati</taxon>
        <taxon>Pseudomonadota</taxon>
        <taxon>Gammaproteobacteria</taxon>
        <taxon>Chromatiales</taxon>
        <taxon>Chromatiaceae</taxon>
        <taxon>Imhoffiella</taxon>
    </lineage>
</organism>
<evidence type="ECO:0000313" key="3">
    <source>
        <dbReference type="Proteomes" id="UP000019460"/>
    </source>
</evidence>
<proteinExistence type="predicted"/>
<keyword evidence="3" id="KW-1185">Reference proteome</keyword>
<dbReference type="AlphaFoldDB" id="W9VHB7"/>